<evidence type="ECO:0000256" key="1">
    <source>
        <dbReference type="ARBA" id="ARBA00006484"/>
    </source>
</evidence>
<comment type="similarity">
    <text evidence="1">Belongs to the short-chain dehydrogenases/reductases (SDR) family.</text>
</comment>
<dbReference type="HOGENOM" id="CLU_010194_1_0_11"/>
<dbReference type="PANTHER" id="PTHR24321">
    <property type="entry name" value="DEHYDROGENASES, SHORT CHAIN"/>
    <property type="match status" value="1"/>
</dbReference>
<dbReference type="InterPro" id="IPR036291">
    <property type="entry name" value="NAD(P)-bd_dom_sf"/>
</dbReference>
<evidence type="ECO:0000256" key="4">
    <source>
        <dbReference type="SAM" id="MobiDB-lite"/>
    </source>
</evidence>
<feature type="domain" description="Ketoreductase" evidence="5">
    <location>
        <begin position="26"/>
        <end position="206"/>
    </location>
</feature>
<evidence type="ECO:0000313" key="6">
    <source>
        <dbReference type="EMBL" id="KFG71643.1"/>
    </source>
</evidence>
<evidence type="ECO:0000313" key="7">
    <source>
        <dbReference type="Proteomes" id="UP000029095"/>
    </source>
</evidence>
<dbReference type="InterPro" id="IPR002347">
    <property type="entry name" value="SDR_fam"/>
</dbReference>
<dbReference type="GO" id="GO:0016491">
    <property type="term" value="F:oxidoreductase activity"/>
    <property type="evidence" value="ECO:0007669"/>
    <property type="project" value="UniProtKB-KW"/>
</dbReference>
<feature type="region of interest" description="Disordered" evidence="4">
    <location>
        <begin position="1"/>
        <end position="20"/>
    </location>
</feature>
<dbReference type="Pfam" id="PF13561">
    <property type="entry name" value="adh_short_C2"/>
    <property type="match status" value="1"/>
</dbReference>
<dbReference type="InterPro" id="IPR057326">
    <property type="entry name" value="KR_dom"/>
</dbReference>
<dbReference type="RefSeq" id="WP_043385131.1">
    <property type="nucleotide sequence ID" value="NZ_KN039949.1"/>
</dbReference>
<name>A0A086MRX5_9ACTN</name>
<dbReference type="NCBIfam" id="NF005559">
    <property type="entry name" value="PRK07231.1"/>
    <property type="match status" value="1"/>
</dbReference>
<dbReference type="PRINTS" id="PR00081">
    <property type="entry name" value="GDHRDH"/>
</dbReference>
<gene>
    <name evidence="6" type="ORF">FM21_33250</name>
</gene>
<dbReference type="FunFam" id="3.40.50.720:FF:000084">
    <property type="entry name" value="Short-chain dehydrogenase reductase"/>
    <property type="match status" value="1"/>
</dbReference>
<dbReference type="Proteomes" id="UP000029095">
    <property type="component" value="Unassembled WGS sequence"/>
</dbReference>
<dbReference type="Gene3D" id="3.40.50.720">
    <property type="entry name" value="NAD(P)-binding Rossmann-like Domain"/>
    <property type="match status" value="1"/>
</dbReference>
<dbReference type="SUPFAM" id="SSF51735">
    <property type="entry name" value="NAD(P)-binding Rossmann-fold domains"/>
    <property type="match status" value="1"/>
</dbReference>
<proteinExistence type="inferred from homology"/>
<keyword evidence="7" id="KW-1185">Reference proteome</keyword>
<dbReference type="AlphaFoldDB" id="A0A086MRX5"/>
<dbReference type="PRINTS" id="PR00080">
    <property type="entry name" value="SDRFAMILY"/>
</dbReference>
<keyword evidence="2" id="KW-0560">Oxidoreductase</keyword>
<evidence type="ECO:0000256" key="3">
    <source>
        <dbReference type="ARBA" id="ARBA00023027"/>
    </source>
</evidence>
<evidence type="ECO:0000256" key="2">
    <source>
        <dbReference type="ARBA" id="ARBA00023002"/>
    </source>
</evidence>
<keyword evidence="3" id="KW-0520">NAD</keyword>
<dbReference type="SMART" id="SM00822">
    <property type="entry name" value="PKS_KR"/>
    <property type="match status" value="1"/>
</dbReference>
<dbReference type="PANTHER" id="PTHR24321:SF8">
    <property type="entry name" value="ESTRADIOL 17-BETA-DEHYDROGENASE 8-RELATED"/>
    <property type="match status" value="1"/>
</dbReference>
<organism evidence="6 7">
    <name type="scientific">Streptomyces mutabilis</name>
    <dbReference type="NCBI Taxonomy" id="67332"/>
    <lineage>
        <taxon>Bacteria</taxon>
        <taxon>Bacillati</taxon>
        <taxon>Actinomycetota</taxon>
        <taxon>Actinomycetes</taxon>
        <taxon>Kitasatosporales</taxon>
        <taxon>Streptomycetaceae</taxon>
        <taxon>Streptomyces</taxon>
    </lineage>
</organism>
<dbReference type="EMBL" id="JNFQ01000006">
    <property type="protein sequence ID" value="KFG71643.1"/>
    <property type="molecule type" value="Genomic_DNA"/>
</dbReference>
<accession>A0A086MRX5</accession>
<dbReference type="CDD" id="cd05233">
    <property type="entry name" value="SDR_c"/>
    <property type="match status" value="1"/>
</dbReference>
<dbReference type="STRING" id="1915400.FM21_33250"/>
<protein>
    <submittedName>
        <fullName evidence="6">Short-chain dehydrogenase</fullName>
    </submittedName>
</protein>
<comment type="caution">
    <text evidence="6">The sequence shown here is derived from an EMBL/GenBank/DDBJ whole genome shotgun (WGS) entry which is preliminary data.</text>
</comment>
<evidence type="ECO:0000259" key="5">
    <source>
        <dbReference type="SMART" id="SM00822"/>
    </source>
</evidence>
<sequence>MSENFTAPEPPAAGSGATAPEGFAGRTALITGGGSGIGRAVALRLARAGAAVVVTGRDPRKLEKTAAEITAEGGRALAFAADVTSPDAVAASVRAAVDTFGGLHLAVNNAAVPGPKGITGEFPPEEFARVIATNLTGVFNCLHHELPAIVASGGGAVVNVGSILSVKVLPGSPAYTTAKHGMIGLTKTSALEYAPLGVRINAIGPGFVDTEFLVDFDDEAKRYFRDLHPAGRFGTPEEVAELTAFLLSDRASFAYGGFYPVDGGYAAA</sequence>
<reference evidence="6 7" key="1">
    <citation type="submission" date="2014-05" db="EMBL/GenBank/DDBJ databases">
        <title>Complete genome sequence of the Streptomyces mutabilis TRM45540.</title>
        <authorList>
            <person name="Luo X."/>
            <person name="Zhang L."/>
        </authorList>
    </citation>
    <scope>NUCLEOTIDE SEQUENCE [LARGE SCALE GENOMIC DNA]</scope>
    <source>
        <strain evidence="6 7">TRM45540</strain>
    </source>
</reference>